<keyword evidence="4" id="KW-1185">Reference proteome</keyword>
<gene>
    <name evidence="3" type="ORF">B0T25DRAFT_565365</name>
</gene>
<dbReference type="AlphaFoldDB" id="A0AAJ0HS67"/>
<name>A0AAJ0HS67_9PEZI</name>
<evidence type="ECO:0000313" key="4">
    <source>
        <dbReference type="Proteomes" id="UP001275084"/>
    </source>
</evidence>
<organism evidence="3 4">
    <name type="scientific">Lasiosphaeria hispida</name>
    <dbReference type="NCBI Taxonomy" id="260671"/>
    <lineage>
        <taxon>Eukaryota</taxon>
        <taxon>Fungi</taxon>
        <taxon>Dikarya</taxon>
        <taxon>Ascomycota</taxon>
        <taxon>Pezizomycotina</taxon>
        <taxon>Sordariomycetes</taxon>
        <taxon>Sordariomycetidae</taxon>
        <taxon>Sordariales</taxon>
        <taxon>Lasiosphaeriaceae</taxon>
        <taxon>Lasiosphaeria</taxon>
    </lineage>
</organism>
<evidence type="ECO:0000256" key="1">
    <source>
        <dbReference type="ARBA" id="ARBA00022737"/>
    </source>
</evidence>
<reference evidence="3" key="1">
    <citation type="journal article" date="2023" name="Mol. Phylogenet. Evol.">
        <title>Genome-scale phylogeny and comparative genomics of the fungal order Sordariales.</title>
        <authorList>
            <person name="Hensen N."/>
            <person name="Bonometti L."/>
            <person name="Westerberg I."/>
            <person name="Brannstrom I.O."/>
            <person name="Guillou S."/>
            <person name="Cros-Aarteil S."/>
            <person name="Calhoun S."/>
            <person name="Haridas S."/>
            <person name="Kuo A."/>
            <person name="Mondo S."/>
            <person name="Pangilinan J."/>
            <person name="Riley R."/>
            <person name="LaButti K."/>
            <person name="Andreopoulos B."/>
            <person name="Lipzen A."/>
            <person name="Chen C."/>
            <person name="Yan M."/>
            <person name="Daum C."/>
            <person name="Ng V."/>
            <person name="Clum A."/>
            <person name="Steindorff A."/>
            <person name="Ohm R.A."/>
            <person name="Martin F."/>
            <person name="Silar P."/>
            <person name="Natvig D.O."/>
            <person name="Lalanne C."/>
            <person name="Gautier V."/>
            <person name="Ament-Velasquez S.L."/>
            <person name="Kruys A."/>
            <person name="Hutchinson M.I."/>
            <person name="Powell A.J."/>
            <person name="Barry K."/>
            <person name="Miller A.N."/>
            <person name="Grigoriev I.V."/>
            <person name="Debuchy R."/>
            <person name="Gladieux P."/>
            <person name="Hiltunen Thoren M."/>
            <person name="Johannesson H."/>
        </authorList>
    </citation>
    <scope>NUCLEOTIDE SEQUENCE</scope>
    <source>
        <strain evidence="3">CBS 955.72</strain>
    </source>
</reference>
<proteinExistence type="predicted"/>
<evidence type="ECO:0000313" key="3">
    <source>
        <dbReference type="EMBL" id="KAK3360476.1"/>
    </source>
</evidence>
<dbReference type="Pfam" id="PF24883">
    <property type="entry name" value="NPHP3_N"/>
    <property type="match status" value="1"/>
</dbReference>
<sequence length="186" mass="21087">MTDRYQEVAEAAENTFGWIFDNSSKQLKSNRHLVQPFKDWLENGNGVFHISGKPGSGKSTLMKLLLAHFFFWNRGSAVQKSLVGLIRALMCHVVLQQPDIIPEVFPDLWDPAQFEPWGNIRYPAIGSSLAEVGRLRQTIIQKADGVFLWVVLTLKTLVKGLECGESIPDLFRMVDRMPQKLEDFLG</sequence>
<dbReference type="InterPro" id="IPR056884">
    <property type="entry name" value="NPHP3-like_N"/>
</dbReference>
<accession>A0AAJ0HS67</accession>
<comment type="caution">
    <text evidence="3">The sequence shown here is derived from an EMBL/GenBank/DDBJ whole genome shotgun (WGS) entry which is preliminary data.</text>
</comment>
<dbReference type="PANTHER" id="PTHR10039:SF5">
    <property type="entry name" value="NACHT DOMAIN-CONTAINING PROTEIN"/>
    <property type="match status" value="1"/>
</dbReference>
<reference evidence="3" key="2">
    <citation type="submission" date="2023-06" db="EMBL/GenBank/DDBJ databases">
        <authorList>
            <consortium name="Lawrence Berkeley National Laboratory"/>
            <person name="Haridas S."/>
            <person name="Hensen N."/>
            <person name="Bonometti L."/>
            <person name="Westerberg I."/>
            <person name="Brannstrom I.O."/>
            <person name="Guillou S."/>
            <person name="Cros-Aarteil S."/>
            <person name="Calhoun S."/>
            <person name="Kuo A."/>
            <person name="Mondo S."/>
            <person name="Pangilinan J."/>
            <person name="Riley R."/>
            <person name="Labutti K."/>
            <person name="Andreopoulos B."/>
            <person name="Lipzen A."/>
            <person name="Chen C."/>
            <person name="Yanf M."/>
            <person name="Daum C."/>
            <person name="Ng V."/>
            <person name="Clum A."/>
            <person name="Steindorff A."/>
            <person name="Ohm R."/>
            <person name="Martin F."/>
            <person name="Silar P."/>
            <person name="Natvig D."/>
            <person name="Lalanne C."/>
            <person name="Gautier V."/>
            <person name="Ament-Velasquez S.L."/>
            <person name="Kruys A."/>
            <person name="Hutchinson M.I."/>
            <person name="Powell A.J."/>
            <person name="Barry K."/>
            <person name="Miller A.N."/>
            <person name="Grigoriev I.V."/>
            <person name="Debuchy R."/>
            <person name="Gladieux P."/>
            <person name="Thoren M.H."/>
            <person name="Johannesson H."/>
        </authorList>
    </citation>
    <scope>NUCLEOTIDE SEQUENCE</scope>
    <source>
        <strain evidence="3">CBS 955.72</strain>
    </source>
</reference>
<dbReference type="InterPro" id="IPR027417">
    <property type="entry name" value="P-loop_NTPase"/>
</dbReference>
<dbReference type="PANTHER" id="PTHR10039">
    <property type="entry name" value="AMELOGENIN"/>
    <property type="match status" value="1"/>
</dbReference>
<dbReference type="SUPFAM" id="SSF52540">
    <property type="entry name" value="P-loop containing nucleoside triphosphate hydrolases"/>
    <property type="match status" value="2"/>
</dbReference>
<dbReference type="EMBL" id="JAUIQD010000002">
    <property type="protein sequence ID" value="KAK3360476.1"/>
    <property type="molecule type" value="Genomic_DNA"/>
</dbReference>
<keyword evidence="1" id="KW-0677">Repeat</keyword>
<evidence type="ECO:0000259" key="2">
    <source>
        <dbReference type="Pfam" id="PF24883"/>
    </source>
</evidence>
<feature type="domain" description="Nephrocystin 3-like N-terminal" evidence="2">
    <location>
        <begin position="36"/>
        <end position="110"/>
    </location>
</feature>
<protein>
    <recommendedName>
        <fullName evidence="2">Nephrocystin 3-like N-terminal domain-containing protein</fullName>
    </recommendedName>
</protein>
<dbReference type="Proteomes" id="UP001275084">
    <property type="component" value="Unassembled WGS sequence"/>
</dbReference>